<keyword evidence="3" id="KW-0547">Nucleotide-binding</keyword>
<proteinExistence type="inferred from homology"/>
<protein>
    <recommendedName>
        <fullName evidence="12">Four-carbon acid sugar kinase nucleotide binding domain-containing protein</fullName>
    </recommendedName>
</protein>
<dbReference type="Gene3D" id="3.40.50.10840">
    <property type="entry name" value="Putative sugar-binding, N-terminal domain"/>
    <property type="match status" value="1"/>
</dbReference>
<dbReference type="GO" id="GO:0016301">
    <property type="term" value="F:kinase activity"/>
    <property type="evidence" value="ECO:0007669"/>
    <property type="project" value="UniProtKB-KW"/>
</dbReference>
<dbReference type="Pfam" id="PF07005">
    <property type="entry name" value="SBD_N"/>
    <property type="match status" value="1"/>
</dbReference>
<feature type="domain" description="Four-carbon acid sugar kinase nucleotide binding" evidence="9">
    <location>
        <begin position="308"/>
        <end position="472"/>
    </location>
</feature>
<reference evidence="10 11" key="1">
    <citation type="submission" date="2016-10" db="EMBL/GenBank/DDBJ databases">
        <authorList>
            <person name="Varghese N."/>
        </authorList>
    </citation>
    <scope>NUCLEOTIDE SEQUENCE [LARGE SCALE GENOMIC DNA]</scope>
</reference>
<evidence type="ECO:0000313" key="11">
    <source>
        <dbReference type="Proteomes" id="UP000215453"/>
    </source>
</evidence>
<dbReference type="GO" id="GO:0005524">
    <property type="term" value="F:ATP binding"/>
    <property type="evidence" value="ECO:0007669"/>
    <property type="project" value="UniProtKB-KW"/>
</dbReference>
<comment type="similarity">
    <text evidence="1">Belongs to the four-carbon acid sugar kinase family.</text>
</comment>
<evidence type="ECO:0000256" key="1">
    <source>
        <dbReference type="ARBA" id="ARBA00005715"/>
    </source>
</evidence>
<feature type="domain" description="Four-carbon acid sugar kinase N-terminal" evidence="8">
    <location>
        <begin position="45"/>
        <end position="284"/>
    </location>
</feature>
<dbReference type="InterPro" id="IPR010737">
    <property type="entry name" value="4-carb_acid_sugar_kinase_N"/>
</dbReference>
<keyword evidence="4" id="KW-0418">Kinase</keyword>
<dbReference type="Proteomes" id="UP000215453">
    <property type="component" value="Chromosome 4"/>
</dbReference>
<evidence type="ECO:0000259" key="9">
    <source>
        <dbReference type="Pfam" id="PF17042"/>
    </source>
</evidence>
<dbReference type="Pfam" id="PF17042">
    <property type="entry name" value="NBD_C"/>
    <property type="match status" value="1"/>
</dbReference>
<evidence type="ECO:0000256" key="4">
    <source>
        <dbReference type="ARBA" id="ARBA00022777"/>
    </source>
</evidence>
<organism evidence="10 11">
    <name type="scientific">Zymoseptoria tritici ST99CH_1A5</name>
    <dbReference type="NCBI Taxonomy" id="1276529"/>
    <lineage>
        <taxon>Eukaryota</taxon>
        <taxon>Fungi</taxon>
        <taxon>Dikarya</taxon>
        <taxon>Ascomycota</taxon>
        <taxon>Pezizomycotina</taxon>
        <taxon>Dothideomycetes</taxon>
        <taxon>Dothideomycetidae</taxon>
        <taxon>Mycosphaerellales</taxon>
        <taxon>Mycosphaerellaceae</taxon>
        <taxon>Zymoseptoria</taxon>
    </lineage>
</organism>
<dbReference type="EMBL" id="LT882679">
    <property type="protein sequence ID" value="SMY23899.1"/>
    <property type="molecule type" value="Genomic_DNA"/>
</dbReference>
<dbReference type="InterPro" id="IPR042213">
    <property type="entry name" value="NBD_C_sf"/>
</dbReference>
<dbReference type="AlphaFoldDB" id="A0A1Y6LJV6"/>
<evidence type="ECO:0000256" key="2">
    <source>
        <dbReference type="ARBA" id="ARBA00022679"/>
    </source>
</evidence>
<evidence type="ECO:0000313" key="10">
    <source>
        <dbReference type="EMBL" id="SMY23899.1"/>
    </source>
</evidence>
<evidence type="ECO:0000256" key="7">
    <source>
        <dbReference type="SAM" id="MobiDB-lite"/>
    </source>
</evidence>
<name>A0A1Y6LJV6_ZYMTR</name>
<accession>A0A1Y6LJV6</accession>
<feature type="region of interest" description="Disordered" evidence="7">
    <location>
        <begin position="1"/>
        <end position="21"/>
    </location>
</feature>
<keyword evidence="6" id="KW-0119">Carbohydrate metabolism</keyword>
<dbReference type="SUPFAM" id="SSF142764">
    <property type="entry name" value="YgbK-like"/>
    <property type="match status" value="1"/>
</dbReference>
<keyword evidence="5" id="KW-0067">ATP-binding</keyword>
<evidence type="ECO:0000259" key="8">
    <source>
        <dbReference type="Pfam" id="PF07005"/>
    </source>
</evidence>
<dbReference type="Gene3D" id="3.40.980.20">
    <property type="entry name" value="Four-carbon acid sugar kinase, nucleotide binding domain"/>
    <property type="match status" value="1"/>
</dbReference>
<evidence type="ECO:0000256" key="6">
    <source>
        <dbReference type="ARBA" id="ARBA00023277"/>
    </source>
</evidence>
<evidence type="ECO:0000256" key="3">
    <source>
        <dbReference type="ARBA" id="ARBA00022741"/>
    </source>
</evidence>
<dbReference type="InterPro" id="IPR037051">
    <property type="entry name" value="4-carb_acid_sugar_kinase_N_sf"/>
</dbReference>
<dbReference type="InterPro" id="IPR031475">
    <property type="entry name" value="NBD_C"/>
</dbReference>
<keyword evidence="2" id="KW-0808">Transferase</keyword>
<gene>
    <name evidence="10" type="ORF">ZT1A5_G5340</name>
</gene>
<sequence>MAATTPVKREDRDALLSSLPQPYPGDLRSAIKQRVLNPSNGIPLLVILDDDPTGTQTCHDIQVLMSWDVETLKSSFTSSVTQNVGGFFILTNSRALHEPEARELIKEICTNLKAAGNAVDKDFEIVLRSDSTLRGHFPLEADAASEVLGEADIWLLAPFFLQGGRYTINDCHYVDEEGTLVPASETPFAKDATFGYKNSNLKDWVEEKTNGVISRDRVQSLSLQDIRTGGPDKVAQLLTGFAKGSTVIINAASEQDMDVVVAGLLDASKSRKFLYRSGAALVSSRLGIAQIPPKTSAQLKLNPSVGGLVIAGSYVPKTTAQLKILREKSGDKLTTIELQVEQLLESPDTADRIIEEAKEQAAQEIEKGQDVLVMTSRGLITGKDGKESLNIGSTVAKALVSFLTGLRSRPRYIIAKGGITSSDMATKGLGMKIATVVGQAAPGVPLWECSEESSKWSGIPYIVFPGNVGSAEELFNVVNGWRP</sequence>
<evidence type="ECO:0008006" key="12">
    <source>
        <dbReference type="Google" id="ProtNLM"/>
    </source>
</evidence>
<evidence type="ECO:0000256" key="5">
    <source>
        <dbReference type="ARBA" id="ARBA00022840"/>
    </source>
</evidence>